<keyword evidence="1" id="KW-1133">Transmembrane helix</keyword>
<evidence type="ECO:0000256" key="1">
    <source>
        <dbReference type="SAM" id="Phobius"/>
    </source>
</evidence>
<feature type="transmembrane region" description="Helical" evidence="1">
    <location>
        <begin position="12"/>
        <end position="33"/>
    </location>
</feature>
<gene>
    <name evidence="2" type="ORF">BpHYR1_014431</name>
</gene>
<protein>
    <submittedName>
        <fullName evidence="2">Uncharacterized protein</fullName>
    </submittedName>
</protein>
<dbReference type="EMBL" id="REGN01011446">
    <property type="protein sequence ID" value="RMZ97383.1"/>
    <property type="molecule type" value="Genomic_DNA"/>
</dbReference>
<keyword evidence="1" id="KW-0472">Membrane</keyword>
<organism evidence="2 3">
    <name type="scientific">Brachionus plicatilis</name>
    <name type="common">Marine rotifer</name>
    <name type="synonym">Brachionus muelleri</name>
    <dbReference type="NCBI Taxonomy" id="10195"/>
    <lineage>
        <taxon>Eukaryota</taxon>
        <taxon>Metazoa</taxon>
        <taxon>Spiralia</taxon>
        <taxon>Gnathifera</taxon>
        <taxon>Rotifera</taxon>
        <taxon>Eurotatoria</taxon>
        <taxon>Monogononta</taxon>
        <taxon>Pseudotrocha</taxon>
        <taxon>Ploima</taxon>
        <taxon>Brachionidae</taxon>
        <taxon>Brachionus</taxon>
    </lineage>
</organism>
<sequence>MGCIYSKKSYLIFLHFVLFLCTELHKTIFYYILRKYMSIGLHVMKFTLKVEKNTSFFHD</sequence>
<comment type="caution">
    <text evidence="2">The sequence shown here is derived from an EMBL/GenBank/DDBJ whole genome shotgun (WGS) entry which is preliminary data.</text>
</comment>
<accession>A0A3M7PED8</accession>
<dbReference type="AlphaFoldDB" id="A0A3M7PED8"/>
<evidence type="ECO:0000313" key="3">
    <source>
        <dbReference type="Proteomes" id="UP000276133"/>
    </source>
</evidence>
<dbReference type="Proteomes" id="UP000276133">
    <property type="component" value="Unassembled WGS sequence"/>
</dbReference>
<reference evidence="2 3" key="1">
    <citation type="journal article" date="2018" name="Sci. Rep.">
        <title>Genomic signatures of local adaptation to the degree of environmental predictability in rotifers.</title>
        <authorList>
            <person name="Franch-Gras L."/>
            <person name="Hahn C."/>
            <person name="Garcia-Roger E.M."/>
            <person name="Carmona M.J."/>
            <person name="Serra M."/>
            <person name="Gomez A."/>
        </authorList>
    </citation>
    <scope>NUCLEOTIDE SEQUENCE [LARGE SCALE GENOMIC DNA]</scope>
    <source>
        <strain evidence="2">HYR1</strain>
    </source>
</reference>
<keyword evidence="3" id="KW-1185">Reference proteome</keyword>
<name>A0A3M7PED8_BRAPC</name>
<evidence type="ECO:0000313" key="2">
    <source>
        <dbReference type="EMBL" id="RMZ97383.1"/>
    </source>
</evidence>
<keyword evidence="1" id="KW-0812">Transmembrane</keyword>
<proteinExistence type="predicted"/>